<reference evidence="1" key="1">
    <citation type="journal article" date="2014" name="Front. Microbiol.">
        <title>High frequency of phylogenetically diverse reductive dehalogenase-homologous genes in deep subseafloor sedimentary metagenomes.</title>
        <authorList>
            <person name="Kawai M."/>
            <person name="Futagami T."/>
            <person name="Toyoda A."/>
            <person name="Takaki Y."/>
            <person name="Nishi S."/>
            <person name="Hori S."/>
            <person name="Arai W."/>
            <person name="Tsubouchi T."/>
            <person name="Morono Y."/>
            <person name="Uchiyama I."/>
            <person name="Ito T."/>
            <person name="Fujiyama A."/>
            <person name="Inagaki F."/>
            <person name="Takami H."/>
        </authorList>
    </citation>
    <scope>NUCLEOTIDE SEQUENCE</scope>
    <source>
        <strain evidence="1">Expedition CK06-06</strain>
    </source>
</reference>
<dbReference type="Gene3D" id="6.10.30.10">
    <property type="match status" value="1"/>
</dbReference>
<dbReference type="SUPFAM" id="SSF50249">
    <property type="entry name" value="Nucleic acid-binding proteins"/>
    <property type="match status" value="1"/>
</dbReference>
<protein>
    <recommendedName>
        <fullName evidence="2">DUF35 domain-containing protein</fullName>
    </recommendedName>
</protein>
<evidence type="ECO:0008006" key="2">
    <source>
        <dbReference type="Google" id="ProtNLM"/>
    </source>
</evidence>
<accession>X1HJC5</accession>
<sequence>MTLKDNTTQFIGQPAKVLETEAAMVIEWPRSLTHRHTYGKLSPFFKALKEGKLLATRCVNPECKENRLWLPPRADCPDCNQPMAWEEMPQPVIG</sequence>
<dbReference type="InterPro" id="IPR012340">
    <property type="entry name" value="NA-bd_OB-fold"/>
</dbReference>
<feature type="non-terminal residue" evidence="1">
    <location>
        <position position="94"/>
    </location>
</feature>
<dbReference type="AlphaFoldDB" id="X1HJC5"/>
<gene>
    <name evidence="1" type="ORF">S03H2_51056</name>
</gene>
<proteinExistence type="predicted"/>
<dbReference type="EMBL" id="BARU01032366">
    <property type="protein sequence ID" value="GAH70236.1"/>
    <property type="molecule type" value="Genomic_DNA"/>
</dbReference>
<organism evidence="1">
    <name type="scientific">marine sediment metagenome</name>
    <dbReference type="NCBI Taxonomy" id="412755"/>
    <lineage>
        <taxon>unclassified sequences</taxon>
        <taxon>metagenomes</taxon>
        <taxon>ecological metagenomes</taxon>
    </lineage>
</organism>
<name>X1HJC5_9ZZZZ</name>
<comment type="caution">
    <text evidence="1">The sequence shown here is derived from an EMBL/GenBank/DDBJ whole genome shotgun (WGS) entry which is preliminary data.</text>
</comment>
<evidence type="ECO:0000313" key="1">
    <source>
        <dbReference type="EMBL" id="GAH70236.1"/>
    </source>
</evidence>